<name>A0A8T8I1V4_9PSEU</name>
<dbReference type="Proteomes" id="UP000671828">
    <property type="component" value="Chromosome"/>
</dbReference>
<evidence type="ECO:0000313" key="2">
    <source>
        <dbReference type="EMBL" id="QTR04621.1"/>
    </source>
</evidence>
<dbReference type="AlphaFoldDB" id="A0A8T8I1V4"/>
<dbReference type="EMBL" id="JAFBCL010000001">
    <property type="protein sequence ID" value="MBM7810497.1"/>
    <property type="molecule type" value="Genomic_DNA"/>
</dbReference>
<dbReference type="RefSeq" id="WP_204841466.1">
    <property type="nucleotide sequence ID" value="NZ_JAFBCL010000001.1"/>
</dbReference>
<protein>
    <submittedName>
        <fullName evidence="2">Uncharacterized protein</fullName>
    </submittedName>
</protein>
<keyword evidence="4" id="KW-1185">Reference proteome</keyword>
<gene>
    <name evidence="2" type="ORF">J7S33_07140</name>
    <name evidence="1" type="ORF">JOE68_001362</name>
</gene>
<reference evidence="2" key="2">
    <citation type="submission" date="2021-04" db="EMBL/GenBank/DDBJ databases">
        <title>Saccharothrix algeriensis WGS.</title>
        <authorList>
            <person name="Stuskova K."/>
            <person name="Hakalova E."/>
            <person name="Tebbal A.B."/>
            <person name="Eichmeier A."/>
        </authorList>
    </citation>
    <scope>NUCLEOTIDE SEQUENCE</scope>
    <source>
        <strain evidence="2">NRRL B-24137</strain>
    </source>
</reference>
<dbReference type="EMBL" id="CP072788">
    <property type="protein sequence ID" value="QTR04621.1"/>
    <property type="molecule type" value="Genomic_DNA"/>
</dbReference>
<proteinExistence type="predicted"/>
<organism evidence="2 3">
    <name type="scientific">Saccharothrix algeriensis</name>
    <dbReference type="NCBI Taxonomy" id="173560"/>
    <lineage>
        <taxon>Bacteria</taxon>
        <taxon>Bacillati</taxon>
        <taxon>Actinomycetota</taxon>
        <taxon>Actinomycetes</taxon>
        <taxon>Pseudonocardiales</taxon>
        <taxon>Pseudonocardiaceae</taxon>
        <taxon>Saccharothrix</taxon>
    </lineage>
</organism>
<reference evidence="1 4" key="1">
    <citation type="submission" date="2021-01" db="EMBL/GenBank/DDBJ databases">
        <title>Sequencing the genomes of 1000 actinobacteria strains.</title>
        <authorList>
            <person name="Klenk H.-P."/>
        </authorList>
    </citation>
    <scope>NUCLEOTIDE SEQUENCE [LARGE SCALE GENOMIC DNA]</scope>
    <source>
        <strain evidence="1 4">DSM 44581</strain>
    </source>
</reference>
<dbReference type="Proteomes" id="UP001195724">
    <property type="component" value="Unassembled WGS sequence"/>
</dbReference>
<evidence type="ECO:0000313" key="4">
    <source>
        <dbReference type="Proteomes" id="UP001195724"/>
    </source>
</evidence>
<sequence>MAEHPLTPDRWSMPDRFTTADLGGGRAAVVDLERIEVHEVDATAVALLRRGHPGGPTTPEQAGFLRFAVEGGWIVPTGGSR</sequence>
<accession>A0A8T8I1V4</accession>
<evidence type="ECO:0000313" key="3">
    <source>
        <dbReference type="Proteomes" id="UP000671828"/>
    </source>
</evidence>
<evidence type="ECO:0000313" key="1">
    <source>
        <dbReference type="EMBL" id="MBM7810497.1"/>
    </source>
</evidence>